<organism evidence="2 3">
    <name type="scientific">Streptomyces dengpaensis</name>
    <dbReference type="NCBI Taxonomy" id="2049881"/>
    <lineage>
        <taxon>Bacteria</taxon>
        <taxon>Bacillati</taxon>
        <taxon>Actinomycetota</taxon>
        <taxon>Actinomycetes</taxon>
        <taxon>Kitasatosporales</taxon>
        <taxon>Streptomycetaceae</taxon>
        <taxon>Streptomyces</taxon>
    </lineage>
</organism>
<evidence type="ECO:0000259" key="1">
    <source>
        <dbReference type="Pfam" id="PF01636"/>
    </source>
</evidence>
<proteinExistence type="predicted"/>
<dbReference type="InterPro" id="IPR002575">
    <property type="entry name" value="Aminoglycoside_PTrfase"/>
</dbReference>
<keyword evidence="3" id="KW-1185">Reference proteome</keyword>
<protein>
    <recommendedName>
        <fullName evidence="1">Aminoglycoside phosphotransferase domain-containing protein</fullName>
    </recommendedName>
</protein>
<dbReference type="RefSeq" id="WP_099498532.1">
    <property type="nucleotide sequence ID" value="NZ_CP026652.1"/>
</dbReference>
<dbReference type="Proteomes" id="UP000238413">
    <property type="component" value="Chromosome"/>
</dbReference>
<name>A0ABM6SMQ2_9ACTN</name>
<accession>A0ABM6SMQ2</accession>
<dbReference type="SUPFAM" id="SSF56112">
    <property type="entry name" value="Protein kinase-like (PK-like)"/>
    <property type="match status" value="1"/>
</dbReference>
<sequence length="119" mass="13296">MSSVAAALRQDLDRVNPDIEPRLRHHDLQPGHLVRVPEGPRLLLDWELAAFGDPMPDLARLVVRLRPRSPQPVLTHEPAPADQGRLYLYWRLHLLADAALATDPGVRAHALTLTTDTIT</sequence>
<feature type="domain" description="Aminoglycoside phosphotransferase" evidence="1">
    <location>
        <begin position="8"/>
        <end position="71"/>
    </location>
</feature>
<dbReference type="Pfam" id="PF01636">
    <property type="entry name" value="APH"/>
    <property type="match status" value="1"/>
</dbReference>
<dbReference type="InterPro" id="IPR011009">
    <property type="entry name" value="Kinase-like_dom_sf"/>
</dbReference>
<evidence type="ECO:0000313" key="3">
    <source>
        <dbReference type="Proteomes" id="UP000238413"/>
    </source>
</evidence>
<gene>
    <name evidence="2" type="ORF">C4B68_06960</name>
</gene>
<reference evidence="2 3" key="1">
    <citation type="submission" date="2018-02" db="EMBL/GenBank/DDBJ databases">
        <title>Complete genome sequence of Streptomyces dengpaensis, the producer of angucyclines.</title>
        <authorList>
            <person name="Yumei L."/>
        </authorList>
    </citation>
    <scope>NUCLEOTIDE SEQUENCE [LARGE SCALE GENOMIC DNA]</scope>
    <source>
        <strain evidence="2 3">XZHG99</strain>
    </source>
</reference>
<dbReference type="Gene3D" id="3.90.1200.10">
    <property type="match status" value="1"/>
</dbReference>
<dbReference type="EMBL" id="CP026652">
    <property type="protein sequence ID" value="AVH55560.1"/>
    <property type="molecule type" value="Genomic_DNA"/>
</dbReference>
<evidence type="ECO:0000313" key="2">
    <source>
        <dbReference type="EMBL" id="AVH55560.1"/>
    </source>
</evidence>